<feature type="region of interest" description="Disordered" evidence="1">
    <location>
        <begin position="64"/>
        <end position="103"/>
    </location>
</feature>
<accession>A0AAN7UIN1</accession>
<keyword evidence="3" id="KW-1185">Reference proteome</keyword>
<reference evidence="2 3" key="1">
    <citation type="submission" date="2023-10" db="EMBL/GenBank/DDBJ databases">
        <title>Draft genome sequence of Xylaria bambusicola isolate GMP-LS, the root and basal stem rot pathogen of sugarcane in Indonesia.</title>
        <authorList>
            <person name="Selvaraj P."/>
            <person name="Muralishankar V."/>
            <person name="Muruganantham S."/>
            <person name="Sp S."/>
            <person name="Haryani S."/>
            <person name="Lau K.J.X."/>
            <person name="Naqvi N.I."/>
        </authorList>
    </citation>
    <scope>NUCLEOTIDE SEQUENCE [LARGE SCALE GENOMIC DNA]</scope>
    <source>
        <strain evidence="2">GMP-LS</strain>
    </source>
</reference>
<sequence>MAYQQYGWSASGQADEPNTWVTEGSGHDGAVDAAAVWDNSACIGPHTPPDLTNTGDEFVYGRLLGNTPTLGQPRADEGESQLRTLPDASPPWRRASHGRLIGS</sequence>
<evidence type="ECO:0000313" key="2">
    <source>
        <dbReference type="EMBL" id="KAK5629004.1"/>
    </source>
</evidence>
<evidence type="ECO:0000256" key="1">
    <source>
        <dbReference type="SAM" id="MobiDB-lite"/>
    </source>
</evidence>
<dbReference type="Proteomes" id="UP001305414">
    <property type="component" value="Unassembled WGS sequence"/>
</dbReference>
<protein>
    <submittedName>
        <fullName evidence="2">Uncharacterized protein</fullName>
    </submittedName>
</protein>
<organism evidence="2 3">
    <name type="scientific">Xylaria bambusicola</name>
    <dbReference type="NCBI Taxonomy" id="326684"/>
    <lineage>
        <taxon>Eukaryota</taxon>
        <taxon>Fungi</taxon>
        <taxon>Dikarya</taxon>
        <taxon>Ascomycota</taxon>
        <taxon>Pezizomycotina</taxon>
        <taxon>Sordariomycetes</taxon>
        <taxon>Xylariomycetidae</taxon>
        <taxon>Xylariales</taxon>
        <taxon>Xylariaceae</taxon>
        <taxon>Xylaria</taxon>
    </lineage>
</organism>
<dbReference type="AlphaFoldDB" id="A0AAN7UIN1"/>
<dbReference type="EMBL" id="JAWHQM010000010">
    <property type="protein sequence ID" value="KAK5629004.1"/>
    <property type="molecule type" value="Genomic_DNA"/>
</dbReference>
<proteinExistence type="predicted"/>
<gene>
    <name evidence="2" type="ORF">RRF57_004719</name>
</gene>
<comment type="caution">
    <text evidence="2">The sequence shown here is derived from an EMBL/GenBank/DDBJ whole genome shotgun (WGS) entry which is preliminary data.</text>
</comment>
<evidence type="ECO:0000313" key="3">
    <source>
        <dbReference type="Proteomes" id="UP001305414"/>
    </source>
</evidence>
<name>A0AAN7UIN1_9PEZI</name>